<reference evidence="2 3" key="1">
    <citation type="submission" date="2020-10" db="EMBL/GenBank/DDBJ databases">
        <title>complete genome sequencing of Lysobacter sp. H21R20.</title>
        <authorList>
            <person name="Bae J.-W."/>
            <person name="Lee S.-Y."/>
        </authorList>
    </citation>
    <scope>NUCLEOTIDE SEQUENCE [LARGE SCALE GENOMIC DNA]</scope>
    <source>
        <strain evidence="2 3">H21R20</strain>
    </source>
</reference>
<keyword evidence="1" id="KW-1133">Transmembrane helix</keyword>
<dbReference type="KEGG" id="lcic:INQ41_05530"/>
<feature type="transmembrane region" description="Helical" evidence="1">
    <location>
        <begin position="26"/>
        <end position="47"/>
    </location>
</feature>
<evidence type="ECO:0000313" key="3">
    <source>
        <dbReference type="Proteomes" id="UP000594059"/>
    </source>
</evidence>
<organism evidence="2 3">
    <name type="scientific">Novilysobacter ciconiae</name>
    <dbReference type="NCBI Taxonomy" id="2781022"/>
    <lineage>
        <taxon>Bacteria</taxon>
        <taxon>Pseudomonadati</taxon>
        <taxon>Pseudomonadota</taxon>
        <taxon>Gammaproteobacteria</taxon>
        <taxon>Lysobacterales</taxon>
        <taxon>Lysobacteraceae</taxon>
        <taxon>Novilysobacter</taxon>
    </lineage>
</organism>
<evidence type="ECO:0000256" key="1">
    <source>
        <dbReference type="SAM" id="Phobius"/>
    </source>
</evidence>
<dbReference type="EMBL" id="CP063656">
    <property type="protein sequence ID" value="QOW20476.1"/>
    <property type="molecule type" value="Genomic_DNA"/>
</dbReference>
<feature type="transmembrane region" description="Helical" evidence="1">
    <location>
        <begin position="59"/>
        <end position="82"/>
    </location>
</feature>
<accession>A0A7S6UHP9</accession>
<keyword evidence="3" id="KW-1185">Reference proteome</keyword>
<protein>
    <submittedName>
        <fullName evidence="2">Uncharacterized protein</fullName>
    </submittedName>
</protein>
<dbReference type="Proteomes" id="UP000594059">
    <property type="component" value="Chromosome"/>
</dbReference>
<name>A0A7S6UHP9_9GAMM</name>
<proteinExistence type="predicted"/>
<keyword evidence="1" id="KW-0812">Transmembrane</keyword>
<sequence>MPGGRRASRLARRWPAIRARGMRRFVVVRGLLVWGGGMFALMAVLMWSKFGFGNPRFELLIGVAAVLCAFGGTAWAAITWILNERIYRALPPAEEQE</sequence>
<dbReference type="RefSeq" id="WP_193986901.1">
    <property type="nucleotide sequence ID" value="NZ_CP063656.1"/>
</dbReference>
<keyword evidence="1" id="KW-0472">Membrane</keyword>
<gene>
    <name evidence="2" type="ORF">INQ41_05530</name>
</gene>
<dbReference type="AlphaFoldDB" id="A0A7S6UHP9"/>
<evidence type="ECO:0000313" key="2">
    <source>
        <dbReference type="EMBL" id="QOW20476.1"/>
    </source>
</evidence>